<keyword evidence="3" id="KW-1133">Transmembrane helix</keyword>
<keyword evidence="7" id="KW-1185">Reference proteome</keyword>
<sequence length="615" mass="69557">MTTTAKAIFAALLLAFLMTNSEASEQTLDILQQQALQAPQQTEQKLNGLLTKPENLTLDDKINAYLLLAQVTYLQGKTNESIRNAQYVVELSTKSNHPNQLAEANYVIANNFFDSRDHHMALAYLETSLLYFKQINDQKMLANIYVAMARSYSALNQNEKAMSAYLSSFKIILQHQRWNQLVGIYYGIAEPYLWIDDSIAQFSHAQERLALLVPPEQTNSAIGFLNNVAVWQSFGGLALLILGITIWHLYSKKREIAHLDTRIAQQQEHINTISVIGRQVTSSLELNTVAEYVYSHIKELFDADVFSIGIYDKNRELIDFPFTIEKGKALEDYQIHMKDTERLAVWCISNRKEVVLSQISDSDKYVKTKQTAAAGGMMQSIVYIPLMVEQNIVGCITVQREQVGSFNEFQLNMMQSIASYTAIAVDNALTHRELKLASNTDYLTKLRNRRAFVEKAEYQLAVVERNNSQLCVAITDIDNFKIFNDTYGHDCGDFVLKTVAKTFISNIRKQDIVARWGGEEFVFMLPNTDLENAQFLLDKVRATIAAQEFEYKDQKFKISLTFGVTQAQNGIGLTQLMNTADEALYQGKQQGKNIVIAKQLDATNNIIQASKVSAN</sequence>
<dbReference type="SUPFAM" id="SSF55781">
    <property type="entry name" value="GAF domain-like"/>
    <property type="match status" value="1"/>
</dbReference>
<evidence type="ECO:0000256" key="3">
    <source>
        <dbReference type="SAM" id="Phobius"/>
    </source>
</evidence>
<dbReference type="PROSITE" id="PS50887">
    <property type="entry name" value="GGDEF"/>
    <property type="match status" value="1"/>
</dbReference>
<dbReference type="RefSeq" id="WP_284295503.1">
    <property type="nucleotide sequence ID" value="NZ_BSSV01000001.1"/>
</dbReference>
<evidence type="ECO:0000256" key="4">
    <source>
        <dbReference type="SAM" id="SignalP"/>
    </source>
</evidence>
<gene>
    <name evidence="6" type="ORF">tloyanaT_02070</name>
</gene>
<dbReference type="SMART" id="SM00065">
    <property type="entry name" value="GAF"/>
    <property type="match status" value="1"/>
</dbReference>
<dbReference type="InterPro" id="IPR011990">
    <property type="entry name" value="TPR-like_helical_dom_sf"/>
</dbReference>
<dbReference type="Proteomes" id="UP001157134">
    <property type="component" value="Unassembled WGS sequence"/>
</dbReference>
<reference evidence="6 7" key="1">
    <citation type="submission" date="2023-03" db="EMBL/GenBank/DDBJ databases">
        <title>Thalassotalea loyana LMG 22536T draft genome sequence.</title>
        <authorList>
            <person name="Sawabe T."/>
        </authorList>
    </citation>
    <scope>NUCLEOTIDE SEQUENCE [LARGE SCALE GENOMIC DNA]</scope>
    <source>
        <strain evidence="6 7">LMG 22536</strain>
    </source>
</reference>
<dbReference type="Gene3D" id="3.30.450.40">
    <property type="match status" value="1"/>
</dbReference>
<keyword evidence="4" id="KW-0732">Signal</keyword>
<name>A0ABQ6H742_9GAMM</name>
<evidence type="ECO:0000313" key="6">
    <source>
        <dbReference type="EMBL" id="GLX83955.1"/>
    </source>
</evidence>
<dbReference type="SUPFAM" id="SSF55073">
    <property type="entry name" value="Nucleotide cyclase"/>
    <property type="match status" value="1"/>
</dbReference>
<dbReference type="InterPro" id="IPR043128">
    <property type="entry name" value="Rev_trsase/Diguanyl_cyclase"/>
</dbReference>
<comment type="caution">
    <text evidence="6">The sequence shown here is derived from an EMBL/GenBank/DDBJ whole genome shotgun (WGS) entry which is preliminary data.</text>
</comment>
<organism evidence="6 7">
    <name type="scientific">Thalassotalea loyana</name>
    <dbReference type="NCBI Taxonomy" id="280483"/>
    <lineage>
        <taxon>Bacteria</taxon>
        <taxon>Pseudomonadati</taxon>
        <taxon>Pseudomonadota</taxon>
        <taxon>Gammaproteobacteria</taxon>
        <taxon>Alteromonadales</taxon>
        <taxon>Colwelliaceae</taxon>
        <taxon>Thalassotalea</taxon>
    </lineage>
</organism>
<dbReference type="SMART" id="SM00267">
    <property type="entry name" value="GGDEF"/>
    <property type="match status" value="1"/>
</dbReference>
<keyword evidence="3" id="KW-0812">Transmembrane</keyword>
<dbReference type="EMBL" id="BSSV01000001">
    <property type="protein sequence ID" value="GLX83955.1"/>
    <property type="molecule type" value="Genomic_DNA"/>
</dbReference>
<evidence type="ECO:0000259" key="5">
    <source>
        <dbReference type="PROSITE" id="PS50887"/>
    </source>
</evidence>
<dbReference type="Pfam" id="PF00990">
    <property type="entry name" value="GGDEF"/>
    <property type="match status" value="1"/>
</dbReference>
<keyword evidence="3" id="KW-0472">Membrane</keyword>
<dbReference type="InterPro" id="IPR003018">
    <property type="entry name" value="GAF"/>
</dbReference>
<feature type="transmembrane region" description="Helical" evidence="3">
    <location>
        <begin position="229"/>
        <end position="250"/>
    </location>
</feature>
<comment type="catalytic activity">
    <reaction evidence="2">
        <text>2 GTP = 3',3'-c-di-GMP + 2 diphosphate</text>
        <dbReference type="Rhea" id="RHEA:24898"/>
        <dbReference type="ChEBI" id="CHEBI:33019"/>
        <dbReference type="ChEBI" id="CHEBI:37565"/>
        <dbReference type="ChEBI" id="CHEBI:58805"/>
        <dbReference type="EC" id="2.7.7.65"/>
    </reaction>
</comment>
<feature type="domain" description="GGDEF" evidence="5">
    <location>
        <begin position="468"/>
        <end position="600"/>
    </location>
</feature>
<dbReference type="Pfam" id="PF13185">
    <property type="entry name" value="GAF_2"/>
    <property type="match status" value="1"/>
</dbReference>
<dbReference type="SUPFAM" id="SSF48452">
    <property type="entry name" value="TPR-like"/>
    <property type="match status" value="1"/>
</dbReference>
<dbReference type="NCBIfam" id="TIGR00254">
    <property type="entry name" value="GGDEF"/>
    <property type="match status" value="1"/>
</dbReference>
<dbReference type="EC" id="2.7.7.65" evidence="1"/>
<evidence type="ECO:0000256" key="2">
    <source>
        <dbReference type="ARBA" id="ARBA00034247"/>
    </source>
</evidence>
<accession>A0ABQ6H742</accession>
<feature type="chain" id="PRO_5047126616" description="diguanylate cyclase" evidence="4">
    <location>
        <begin position="24"/>
        <end position="615"/>
    </location>
</feature>
<dbReference type="PANTHER" id="PTHR45138">
    <property type="entry name" value="REGULATORY COMPONENTS OF SENSORY TRANSDUCTION SYSTEM"/>
    <property type="match status" value="1"/>
</dbReference>
<evidence type="ECO:0000256" key="1">
    <source>
        <dbReference type="ARBA" id="ARBA00012528"/>
    </source>
</evidence>
<dbReference type="CDD" id="cd01949">
    <property type="entry name" value="GGDEF"/>
    <property type="match status" value="1"/>
</dbReference>
<dbReference type="InterPro" id="IPR029016">
    <property type="entry name" value="GAF-like_dom_sf"/>
</dbReference>
<evidence type="ECO:0000313" key="7">
    <source>
        <dbReference type="Proteomes" id="UP001157134"/>
    </source>
</evidence>
<feature type="signal peptide" evidence="4">
    <location>
        <begin position="1"/>
        <end position="23"/>
    </location>
</feature>
<dbReference type="Gene3D" id="3.30.70.270">
    <property type="match status" value="1"/>
</dbReference>
<protein>
    <recommendedName>
        <fullName evidence="1">diguanylate cyclase</fullName>
        <ecNumber evidence="1">2.7.7.65</ecNumber>
    </recommendedName>
</protein>
<dbReference type="InterPro" id="IPR029787">
    <property type="entry name" value="Nucleotide_cyclase"/>
</dbReference>
<proteinExistence type="predicted"/>
<dbReference type="Gene3D" id="1.25.40.10">
    <property type="entry name" value="Tetratricopeptide repeat domain"/>
    <property type="match status" value="1"/>
</dbReference>
<dbReference type="InterPro" id="IPR050469">
    <property type="entry name" value="Diguanylate_Cyclase"/>
</dbReference>
<dbReference type="InterPro" id="IPR000160">
    <property type="entry name" value="GGDEF_dom"/>
</dbReference>
<dbReference type="PANTHER" id="PTHR45138:SF9">
    <property type="entry name" value="DIGUANYLATE CYCLASE DGCM-RELATED"/>
    <property type="match status" value="1"/>
</dbReference>